<dbReference type="NCBIfam" id="TIGR00575">
    <property type="entry name" value="dnlj"/>
    <property type="match status" value="1"/>
</dbReference>
<feature type="binding site" evidence="14">
    <location>
        <position position="173"/>
    </location>
    <ligand>
        <name>NAD(+)</name>
        <dbReference type="ChEBI" id="CHEBI:57540"/>
    </ligand>
</feature>
<keyword evidence="7 14" id="KW-0227">DNA damage</keyword>
<feature type="active site" description="N6-AMP-lysine intermediate" evidence="14">
    <location>
        <position position="116"/>
    </location>
</feature>
<dbReference type="EC" id="6.5.1.2" evidence="2 14"/>
<dbReference type="InterPro" id="IPR010994">
    <property type="entry name" value="RuvA_2-like"/>
</dbReference>
<evidence type="ECO:0000256" key="9">
    <source>
        <dbReference type="ARBA" id="ARBA00022842"/>
    </source>
</evidence>
<dbReference type="Gene3D" id="1.10.287.610">
    <property type="entry name" value="Helix hairpin bin"/>
    <property type="match status" value="1"/>
</dbReference>
<dbReference type="FunFam" id="3.40.50.10190:FF:000054">
    <property type="entry name" value="DNA ligase"/>
    <property type="match status" value="1"/>
</dbReference>
<evidence type="ECO:0000256" key="5">
    <source>
        <dbReference type="ARBA" id="ARBA00022705"/>
    </source>
</evidence>
<dbReference type="PANTHER" id="PTHR23389:SF9">
    <property type="entry name" value="DNA LIGASE"/>
    <property type="match status" value="1"/>
</dbReference>
<feature type="binding site" evidence="14">
    <location>
        <position position="424"/>
    </location>
    <ligand>
        <name>Zn(2+)</name>
        <dbReference type="ChEBI" id="CHEBI:29105"/>
    </ligand>
</feature>
<dbReference type="FunFam" id="1.10.150.20:FF:000006">
    <property type="entry name" value="DNA ligase"/>
    <property type="match status" value="1"/>
</dbReference>
<dbReference type="Pfam" id="PF03120">
    <property type="entry name" value="OB_DNA_ligase"/>
    <property type="match status" value="1"/>
</dbReference>
<feature type="binding site" evidence="14">
    <location>
        <position position="409"/>
    </location>
    <ligand>
        <name>Zn(2+)</name>
        <dbReference type="ChEBI" id="CHEBI:29105"/>
    </ligand>
</feature>
<dbReference type="GO" id="GO:0003911">
    <property type="term" value="F:DNA ligase (NAD+) activity"/>
    <property type="evidence" value="ECO:0007669"/>
    <property type="project" value="UniProtKB-UniRule"/>
</dbReference>
<evidence type="ECO:0000256" key="6">
    <source>
        <dbReference type="ARBA" id="ARBA00022723"/>
    </source>
</evidence>
<dbReference type="Gene3D" id="1.10.150.20">
    <property type="entry name" value="5' to 3' exonuclease, C-terminal subdomain"/>
    <property type="match status" value="2"/>
</dbReference>
<dbReference type="FunFam" id="1.10.150.20:FF:000007">
    <property type="entry name" value="DNA ligase"/>
    <property type="match status" value="1"/>
</dbReference>
<dbReference type="Gene3D" id="2.40.50.140">
    <property type="entry name" value="Nucleic acid-binding proteins"/>
    <property type="match status" value="1"/>
</dbReference>
<evidence type="ECO:0000259" key="16">
    <source>
        <dbReference type="PROSITE" id="PS50172"/>
    </source>
</evidence>
<keyword evidence="15" id="KW-0175">Coiled coil</keyword>
<comment type="cofactor">
    <cofactor evidence="14">
        <name>Mg(2+)</name>
        <dbReference type="ChEBI" id="CHEBI:18420"/>
    </cofactor>
    <cofactor evidence="14">
        <name>Mn(2+)</name>
        <dbReference type="ChEBI" id="CHEBI:29035"/>
    </cofactor>
</comment>
<keyword evidence="6 14" id="KW-0479">Metal-binding</keyword>
<dbReference type="InterPro" id="IPR036420">
    <property type="entry name" value="BRCT_dom_sf"/>
</dbReference>
<gene>
    <name evidence="14" type="primary">ligA</name>
    <name evidence="17" type="ORF">A3J46_04420</name>
</gene>
<evidence type="ECO:0000313" key="17">
    <source>
        <dbReference type="EMBL" id="OGN08785.1"/>
    </source>
</evidence>
<dbReference type="GO" id="GO:0006281">
    <property type="term" value="P:DNA repair"/>
    <property type="evidence" value="ECO:0007669"/>
    <property type="project" value="UniProtKB-KW"/>
</dbReference>
<dbReference type="CDD" id="cd17748">
    <property type="entry name" value="BRCT_DNA_ligase_like"/>
    <property type="match status" value="1"/>
</dbReference>
<name>A0A1F8F6L3_9BACT</name>
<dbReference type="EMBL" id="MGJP01000053">
    <property type="protein sequence ID" value="OGN08785.1"/>
    <property type="molecule type" value="Genomic_DNA"/>
</dbReference>
<dbReference type="InterPro" id="IPR013839">
    <property type="entry name" value="DNAligase_adenylation"/>
</dbReference>
<dbReference type="GO" id="GO:0006260">
    <property type="term" value="P:DNA replication"/>
    <property type="evidence" value="ECO:0007669"/>
    <property type="project" value="UniProtKB-KW"/>
</dbReference>
<dbReference type="InterPro" id="IPR013840">
    <property type="entry name" value="DNAligase_N"/>
</dbReference>
<feature type="binding site" evidence="14">
    <location>
        <position position="312"/>
    </location>
    <ligand>
        <name>NAD(+)</name>
        <dbReference type="ChEBI" id="CHEBI:57540"/>
    </ligand>
</feature>
<dbReference type="PIRSF" id="PIRSF001604">
    <property type="entry name" value="LigA"/>
    <property type="match status" value="1"/>
</dbReference>
<dbReference type="InterPro" id="IPR004150">
    <property type="entry name" value="NAD_DNA_ligase_OB"/>
</dbReference>
<evidence type="ECO:0000256" key="15">
    <source>
        <dbReference type="SAM" id="Coils"/>
    </source>
</evidence>
<dbReference type="Gene3D" id="3.40.50.10190">
    <property type="entry name" value="BRCT domain"/>
    <property type="match status" value="1"/>
</dbReference>
<dbReference type="InterPro" id="IPR001679">
    <property type="entry name" value="DNA_ligase"/>
</dbReference>
<evidence type="ECO:0000256" key="10">
    <source>
        <dbReference type="ARBA" id="ARBA00023027"/>
    </source>
</evidence>
<feature type="binding site" evidence="14">
    <location>
        <position position="406"/>
    </location>
    <ligand>
        <name>Zn(2+)</name>
        <dbReference type="ChEBI" id="CHEBI:29105"/>
    </ligand>
</feature>
<evidence type="ECO:0000256" key="3">
    <source>
        <dbReference type="ARBA" id="ARBA00013308"/>
    </source>
</evidence>
<evidence type="ECO:0000256" key="8">
    <source>
        <dbReference type="ARBA" id="ARBA00022833"/>
    </source>
</evidence>
<dbReference type="Pfam" id="PF03119">
    <property type="entry name" value="DNA_ligase_ZBD"/>
    <property type="match status" value="1"/>
</dbReference>
<evidence type="ECO:0000256" key="11">
    <source>
        <dbReference type="ARBA" id="ARBA00023204"/>
    </source>
</evidence>
<accession>A0A1F8F6L3</accession>
<comment type="caution">
    <text evidence="14">Lacks conserved residue(s) required for the propagation of feature annotation.</text>
</comment>
<keyword evidence="14" id="KW-0464">Manganese</keyword>
<comment type="caution">
    <text evidence="17">The sequence shown here is derived from an EMBL/GenBank/DDBJ whole genome shotgun (WGS) entry which is preliminary data.</text>
</comment>
<dbReference type="SMART" id="SM00532">
    <property type="entry name" value="LIGANc"/>
    <property type="match status" value="1"/>
</dbReference>
<dbReference type="InterPro" id="IPR018239">
    <property type="entry name" value="DNA_ligase_AS"/>
</dbReference>
<protein>
    <recommendedName>
        <fullName evidence="3 14">DNA ligase</fullName>
        <ecNumber evidence="2 14">6.5.1.2</ecNumber>
    </recommendedName>
    <alternativeName>
        <fullName evidence="14">Polydeoxyribonucleotide synthase [NAD(+)]</fullName>
    </alternativeName>
</protein>
<dbReference type="Proteomes" id="UP000177167">
    <property type="component" value="Unassembled WGS sequence"/>
</dbReference>
<dbReference type="NCBIfam" id="NF005932">
    <property type="entry name" value="PRK07956.1"/>
    <property type="match status" value="1"/>
</dbReference>
<dbReference type="InterPro" id="IPR004149">
    <property type="entry name" value="Znf_DNAligase_C4"/>
</dbReference>
<dbReference type="Pfam" id="PF12826">
    <property type="entry name" value="HHH_2"/>
    <property type="match status" value="1"/>
</dbReference>
<dbReference type="SUPFAM" id="SSF52113">
    <property type="entry name" value="BRCT domain"/>
    <property type="match status" value="1"/>
</dbReference>
<sequence length="664" mass="74641">MNKKEAKNRVEKLRGTINKYRHQYHVLDKSEISDEALDSLKKELFDLEQQYPELITPDSPTQRVEGKPLDKFRKVPHEKRMYSLNDAFSQDDVYAWIKRLENIGIKNIDEFYCDLKMDGLAVELIYEDGLFVLGATRGDGVIGEDITQNLKTIEAIPLRLEDNPPKKLIVRGEVFLSKKEFERINREQKKTGGKIYANTRNIAAGSIRQLDPNVTSSRRLDFYAYAIIGQTDDLPTKDAEYKALRKFGIKTNPHGIVAGSIKQIIEFQELWSKKREKLDYDIDGLVVSINDKKLFERAGVVGKAPRGAVAYKFSPKEAETIVENIIVSVGRTGTLTPIAMLRPVQIGGVTVSRATLHNVDEIERLGIKIGDTVIVGRAGDVIPDIIKVLKELRTGKEKEFHMPQKCPVCDSPVEQTKGQVAYKCVNPDCPAIKREAIYHFVSRKALDMVGIGPKIIDQLMNAALIQDPSDLFKLEKKDLLNLERFADKSAEKAVNSIQSKKKIALGKFIYSLGIDHVGEETAILLANKFYKLDNLKEAALEDLRKIPDIGPVVAESIHKWFQKPYNKKLLEKFEKVGLHVSEERPKAGSTKLAGKTFVLTGTLESMSRDEAKDKIRDLGGDVSSSVSKETDYVVAGSEPGSKYDKAQKLGVRVLDEKEFLEILK</sequence>
<keyword evidence="11 14" id="KW-0234">DNA repair</keyword>
<evidence type="ECO:0000256" key="1">
    <source>
        <dbReference type="ARBA" id="ARBA00004067"/>
    </source>
</evidence>
<evidence type="ECO:0000256" key="4">
    <source>
        <dbReference type="ARBA" id="ARBA00022598"/>
    </source>
</evidence>
<dbReference type="InterPro" id="IPR001357">
    <property type="entry name" value="BRCT_dom"/>
</dbReference>
<evidence type="ECO:0000256" key="2">
    <source>
        <dbReference type="ARBA" id="ARBA00012722"/>
    </source>
</evidence>
<evidence type="ECO:0000256" key="14">
    <source>
        <dbReference type="HAMAP-Rule" id="MF_01588"/>
    </source>
</evidence>
<dbReference type="InterPro" id="IPR041663">
    <property type="entry name" value="DisA/LigA_HHH"/>
</dbReference>
<evidence type="ECO:0000256" key="12">
    <source>
        <dbReference type="ARBA" id="ARBA00034005"/>
    </source>
</evidence>
<dbReference type="HAMAP" id="MF_01588">
    <property type="entry name" value="DNA_ligase_A"/>
    <property type="match status" value="1"/>
</dbReference>
<keyword evidence="8 14" id="KW-0862">Zinc</keyword>
<evidence type="ECO:0000256" key="13">
    <source>
        <dbReference type="ARBA" id="ARBA00060881"/>
    </source>
</evidence>
<feature type="binding site" evidence="14">
    <location>
        <begin position="83"/>
        <end position="84"/>
    </location>
    <ligand>
        <name>NAD(+)</name>
        <dbReference type="ChEBI" id="CHEBI:57540"/>
    </ligand>
</feature>
<feature type="domain" description="BRCT" evidence="16">
    <location>
        <begin position="587"/>
        <end position="664"/>
    </location>
</feature>
<dbReference type="Gene3D" id="6.20.10.30">
    <property type="match status" value="1"/>
</dbReference>
<feature type="coiled-coil region" evidence="15">
    <location>
        <begin position="3"/>
        <end position="50"/>
    </location>
</feature>
<reference evidence="17 18" key="1">
    <citation type="journal article" date="2016" name="Nat. Commun.">
        <title>Thousands of microbial genomes shed light on interconnected biogeochemical processes in an aquifer system.</title>
        <authorList>
            <person name="Anantharaman K."/>
            <person name="Brown C.T."/>
            <person name="Hug L.A."/>
            <person name="Sharon I."/>
            <person name="Castelle C.J."/>
            <person name="Probst A.J."/>
            <person name="Thomas B.C."/>
            <person name="Singh A."/>
            <person name="Wilkins M.J."/>
            <person name="Karaoz U."/>
            <person name="Brodie E.L."/>
            <person name="Williams K.H."/>
            <person name="Hubbard S.S."/>
            <person name="Banfield J.F."/>
        </authorList>
    </citation>
    <scope>NUCLEOTIDE SEQUENCE [LARGE SCALE GENOMIC DNA]</scope>
</reference>
<dbReference type="Pfam" id="PF00533">
    <property type="entry name" value="BRCT"/>
    <property type="match status" value="1"/>
</dbReference>
<comment type="function">
    <text evidence="1 14">DNA ligase that catalyzes the formation of phosphodiester linkages between 5'-phosphoryl and 3'-hydroxyl groups in double-stranded DNA using NAD as a coenzyme and as the energy source for the reaction. It is essential for DNA replication and repair of damaged DNA.</text>
</comment>
<dbReference type="SUPFAM" id="SSF56091">
    <property type="entry name" value="DNA ligase/mRNA capping enzyme, catalytic domain"/>
    <property type="match status" value="1"/>
</dbReference>
<dbReference type="GO" id="GO:0003677">
    <property type="term" value="F:DNA binding"/>
    <property type="evidence" value="ECO:0007669"/>
    <property type="project" value="InterPro"/>
</dbReference>
<organism evidence="17 18">
    <name type="scientific">Candidatus Yanofskybacteria bacterium RIFCSPHIGHO2_02_FULL_41_11</name>
    <dbReference type="NCBI Taxonomy" id="1802675"/>
    <lineage>
        <taxon>Bacteria</taxon>
        <taxon>Candidatus Yanofskyibacteriota</taxon>
    </lineage>
</organism>
<keyword evidence="5 14" id="KW-0235">DNA replication</keyword>
<evidence type="ECO:0000256" key="7">
    <source>
        <dbReference type="ARBA" id="ARBA00022763"/>
    </source>
</evidence>
<evidence type="ECO:0000313" key="18">
    <source>
        <dbReference type="Proteomes" id="UP000177167"/>
    </source>
</evidence>
<dbReference type="SUPFAM" id="SSF47781">
    <property type="entry name" value="RuvA domain 2-like"/>
    <property type="match status" value="1"/>
</dbReference>
<feature type="binding site" evidence="14">
    <location>
        <position position="137"/>
    </location>
    <ligand>
        <name>NAD(+)</name>
        <dbReference type="ChEBI" id="CHEBI:57540"/>
    </ligand>
</feature>
<keyword evidence="9 14" id="KW-0460">Magnesium</keyword>
<dbReference type="SUPFAM" id="SSF50249">
    <property type="entry name" value="Nucleic acid-binding proteins"/>
    <property type="match status" value="1"/>
</dbReference>
<dbReference type="SMART" id="SM00292">
    <property type="entry name" value="BRCT"/>
    <property type="match status" value="1"/>
</dbReference>
<dbReference type="InterPro" id="IPR012340">
    <property type="entry name" value="NA-bd_OB-fold"/>
</dbReference>
<feature type="binding site" evidence="14">
    <location>
        <position position="429"/>
    </location>
    <ligand>
        <name>Zn(2+)</name>
        <dbReference type="ChEBI" id="CHEBI:29105"/>
    </ligand>
</feature>
<dbReference type="Pfam" id="PF01653">
    <property type="entry name" value="DNA_ligase_aden"/>
    <property type="match status" value="1"/>
</dbReference>
<comment type="catalytic activity">
    <reaction evidence="12 14">
        <text>NAD(+) + (deoxyribonucleotide)n-3'-hydroxyl + 5'-phospho-(deoxyribonucleotide)m = (deoxyribonucleotide)n+m + AMP + beta-nicotinamide D-nucleotide.</text>
        <dbReference type="EC" id="6.5.1.2"/>
    </reaction>
</comment>
<dbReference type="FunFam" id="2.40.50.140:FF:000012">
    <property type="entry name" value="DNA ligase"/>
    <property type="match status" value="1"/>
</dbReference>
<dbReference type="InterPro" id="IPR003583">
    <property type="entry name" value="Hlx-hairpin-Hlx_DNA-bd_motif"/>
</dbReference>
<keyword evidence="10 14" id="KW-0520">NAD</keyword>
<dbReference type="AlphaFoldDB" id="A0A1F8F6L3"/>
<feature type="binding site" evidence="14">
    <location>
        <position position="114"/>
    </location>
    <ligand>
        <name>NAD(+)</name>
        <dbReference type="ChEBI" id="CHEBI:57540"/>
    </ligand>
</feature>
<proteinExistence type="inferred from homology"/>
<dbReference type="PANTHER" id="PTHR23389">
    <property type="entry name" value="CHROMOSOME TRANSMISSION FIDELITY FACTOR 18"/>
    <property type="match status" value="1"/>
</dbReference>
<dbReference type="PROSITE" id="PS50172">
    <property type="entry name" value="BRCT"/>
    <property type="match status" value="1"/>
</dbReference>
<dbReference type="PROSITE" id="PS01055">
    <property type="entry name" value="DNA_LIGASE_N1"/>
    <property type="match status" value="1"/>
</dbReference>
<dbReference type="CDD" id="cd00114">
    <property type="entry name" value="LIGANc"/>
    <property type="match status" value="1"/>
</dbReference>
<dbReference type="SMART" id="SM00278">
    <property type="entry name" value="HhH1"/>
    <property type="match status" value="3"/>
</dbReference>
<comment type="similarity">
    <text evidence="13 14">Belongs to the NAD-dependent DNA ligase family. LigA subfamily.</text>
</comment>
<dbReference type="GO" id="GO:0046872">
    <property type="term" value="F:metal ion binding"/>
    <property type="evidence" value="ECO:0007669"/>
    <property type="project" value="UniProtKB-KW"/>
</dbReference>
<dbReference type="Gene3D" id="3.30.470.30">
    <property type="entry name" value="DNA ligase/mRNA capping enzyme"/>
    <property type="match status" value="1"/>
</dbReference>
<keyword evidence="4 14" id="KW-0436">Ligase</keyword>